<evidence type="ECO:0000313" key="2">
    <source>
        <dbReference type="Proteomes" id="UP001501563"/>
    </source>
</evidence>
<dbReference type="SUPFAM" id="SSF160631">
    <property type="entry name" value="SMI1/KNR4-like"/>
    <property type="match status" value="1"/>
</dbReference>
<proteinExistence type="predicted"/>
<dbReference type="Proteomes" id="UP001501563">
    <property type="component" value="Unassembled WGS sequence"/>
</dbReference>
<evidence type="ECO:0000313" key="1">
    <source>
        <dbReference type="EMBL" id="GAA3893314.1"/>
    </source>
</evidence>
<protein>
    <recommendedName>
        <fullName evidence="3">SMI1/KNR4 family protein</fullName>
    </recommendedName>
</protein>
<comment type="caution">
    <text evidence="1">The sequence shown here is derived from an EMBL/GenBank/DDBJ whole genome shotgun (WGS) entry which is preliminary data.</text>
</comment>
<dbReference type="EMBL" id="BAAAZA010000030">
    <property type="protein sequence ID" value="GAA3893314.1"/>
    <property type="molecule type" value="Genomic_DNA"/>
</dbReference>
<dbReference type="RefSeq" id="WP_345553296.1">
    <property type="nucleotide sequence ID" value="NZ_BAAAZA010000030.1"/>
</dbReference>
<gene>
    <name evidence="1" type="ORF">GCM10022207_71510</name>
</gene>
<sequence>MDDFAGTQAPRCRLIDPAESVAELERVLPGLVAHRLPTPVHIDWLRLEGLLGTALPADYKLLCERYPAFELSDFMLVGGPRPGAEAGWVQDAHEELEIVAEWCEDADVAVPMHPYPAPGGLLPWSTSSQGDFFLWTTRPSGPQEWTVTVASRNGAWWQYTGGAVQFLADLVSGVLEPWALPTVRPEITWVDQPGGGSR</sequence>
<reference evidence="2" key="1">
    <citation type="journal article" date="2019" name="Int. J. Syst. Evol. Microbiol.">
        <title>The Global Catalogue of Microorganisms (GCM) 10K type strain sequencing project: providing services to taxonomists for standard genome sequencing and annotation.</title>
        <authorList>
            <consortium name="The Broad Institute Genomics Platform"/>
            <consortium name="The Broad Institute Genome Sequencing Center for Infectious Disease"/>
            <person name="Wu L."/>
            <person name="Ma J."/>
        </authorList>
    </citation>
    <scope>NUCLEOTIDE SEQUENCE [LARGE SCALE GENOMIC DNA]</scope>
    <source>
        <strain evidence="2">JCM 16578</strain>
    </source>
</reference>
<accession>A0ABP7L519</accession>
<name>A0ABP7L519_9ACTN</name>
<evidence type="ECO:0008006" key="3">
    <source>
        <dbReference type="Google" id="ProtNLM"/>
    </source>
</evidence>
<dbReference type="InterPro" id="IPR037883">
    <property type="entry name" value="Knr4/Smi1-like_sf"/>
</dbReference>
<organism evidence="1 2">
    <name type="scientific">Streptomyces lannensis</name>
    <dbReference type="NCBI Taxonomy" id="766498"/>
    <lineage>
        <taxon>Bacteria</taxon>
        <taxon>Bacillati</taxon>
        <taxon>Actinomycetota</taxon>
        <taxon>Actinomycetes</taxon>
        <taxon>Kitasatosporales</taxon>
        <taxon>Streptomycetaceae</taxon>
        <taxon>Streptomyces</taxon>
    </lineage>
</organism>
<keyword evidence="2" id="KW-1185">Reference proteome</keyword>